<evidence type="ECO:0000256" key="6">
    <source>
        <dbReference type="ARBA" id="ARBA00022801"/>
    </source>
</evidence>
<dbReference type="GO" id="GO:0000107">
    <property type="term" value="F:imidazoleglycerol-phosphate synthase activity"/>
    <property type="evidence" value="ECO:0007669"/>
    <property type="project" value="UniProtKB-UniRule"/>
</dbReference>
<gene>
    <name evidence="15" type="primary">hisH1</name>
    <name evidence="12" type="synonym">hisH</name>
    <name evidence="15" type="ORF">Mal4_08540</name>
</gene>
<comment type="catalytic activity">
    <reaction evidence="11 12">
        <text>L-glutamine + H2O = L-glutamate + NH4(+)</text>
        <dbReference type="Rhea" id="RHEA:15889"/>
        <dbReference type="ChEBI" id="CHEBI:15377"/>
        <dbReference type="ChEBI" id="CHEBI:28938"/>
        <dbReference type="ChEBI" id="CHEBI:29985"/>
        <dbReference type="ChEBI" id="CHEBI:58359"/>
        <dbReference type="EC" id="3.5.1.2"/>
    </reaction>
</comment>
<comment type="subunit">
    <text evidence="3 12">Heterodimer of HisH and HisF.</text>
</comment>
<dbReference type="KEGG" id="mri:Mal4_08540"/>
<dbReference type="EC" id="4.3.2.10" evidence="12"/>
<reference evidence="15 16" key="1">
    <citation type="submission" date="2019-02" db="EMBL/GenBank/DDBJ databases">
        <title>Deep-cultivation of Planctomycetes and their phenomic and genomic characterization uncovers novel biology.</title>
        <authorList>
            <person name="Wiegand S."/>
            <person name="Jogler M."/>
            <person name="Boedeker C."/>
            <person name="Pinto D."/>
            <person name="Vollmers J."/>
            <person name="Rivas-Marin E."/>
            <person name="Kohn T."/>
            <person name="Peeters S.H."/>
            <person name="Heuer A."/>
            <person name="Rast P."/>
            <person name="Oberbeckmann S."/>
            <person name="Bunk B."/>
            <person name="Jeske O."/>
            <person name="Meyerdierks A."/>
            <person name="Storesund J.E."/>
            <person name="Kallscheuer N."/>
            <person name="Luecker S."/>
            <person name="Lage O.M."/>
            <person name="Pohl T."/>
            <person name="Merkel B.J."/>
            <person name="Hornburger P."/>
            <person name="Mueller R.-W."/>
            <person name="Bruemmer F."/>
            <person name="Labrenz M."/>
            <person name="Spormann A.M."/>
            <person name="Op den Camp H."/>
            <person name="Overmann J."/>
            <person name="Amann R."/>
            <person name="Jetten M.S.M."/>
            <person name="Mascher T."/>
            <person name="Medema M.H."/>
            <person name="Devos D.P."/>
            <person name="Kaster A.-K."/>
            <person name="Ovreas L."/>
            <person name="Rohde M."/>
            <person name="Galperin M.Y."/>
            <person name="Jogler C."/>
        </authorList>
    </citation>
    <scope>NUCLEOTIDE SEQUENCE [LARGE SCALE GENOMIC DNA]</scope>
    <source>
        <strain evidence="15 16">Mal4</strain>
    </source>
</reference>
<keyword evidence="6 12" id="KW-0378">Hydrolase</keyword>
<dbReference type="GO" id="GO:0005737">
    <property type="term" value="C:cytoplasm"/>
    <property type="evidence" value="ECO:0007669"/>
    <property type="project" value="UniProtKB-SubCell"/>
</dbReference>
<keyword evidence="4 12" id="KW-0963">Cytoplasm</keyword>
<evidence type="ECO:0000256" key="10">
    <source>
        <dbReference type="ARBA" id="ARBA00047838"/>
    </source>
</evidence>
<dbReference type="InterPro" id="IPR010139">
    <property type="entry name" value="Imidazole-glycPsynth_HisH"/>
</dbReference>
<sequence length="205" mass="22648">MIQIIDYGMGNLRSVQKAFESLGVDAHICSSPDALQDAEKIVLPGVGAFRDAINELHRQGFVEPLREYAAQDRPFLGICLGLQLLFDVSYEDGEYEGLGIIPGKVVRFESQPGLKIPHMGWNQLEVAHPNPVLDDIAPGSHVYFVHSYHVVPEDENVVATRTSYGDQPFVSMIARGNLFATQFHPEKSQRVGLQMLSAFAAINGR</sequence>
<accession>A0A517Z269</accession>
<dbReference type="GO" id="GO:0016829">
    <property type="term" value="F:lyase activity"/>
    <property type="evidence" value="ECO:0007669"/>
    <property type="project" value="UniProtKB-KW"/>
</dbReference>
<evidence type="ECO:0000256" key="12">
    <source>
        <dbReference type="HAMAP-Rule" id="MF_00278"/>
    </source>
</evidence>
<keyword evidence="9 12" id="KW-0456">Lyase</keyword>
<dbReference type="EMBL" id="CP036275">
    <property type="protein sequence ID" value="QDU36567.1"/>
    <property type="molecule type" value="Genomic_DNA"/>
</dbReference>
<dbReference type="PROSITE" id="PS51273">
    <property type="entry name" value="GATASE_TYPE_1"/>
    <property type="match status" value="1"/>
</dbReference>
<evidence type="ECO:0000256" key="3">
    <source>
        <dbReference type="ARBA" id="ARBA00011152"/>
    </source>
</evidence>
<evidence type="ECO:0000313" key="15">
    <source>
        <dbReference type="EMBL" id="QDU36567.1"/>
    </source>
</evidence>
<keyword evidence="5 12" id="KW-0028">Amino-acid biosynthesis</keyword>
<dbReference type="Pfam" id="PF00117">
    <property type="entry name" value="GATase"/>
    <property type="match status" value="1"/>
</dbReference>
<evidence type="ECO:0000256" key="7">
    <source>
        <dbReference type="ARBA" id="ARBA00022962"/>
    </source>
</evidence>
<dbReference type="CDD" id="cd01748">
    <property type="entry name" value="GATase1_IGP_Synthase"/>
    <property type="match status" value="1"/>
</dbReference>
<evidence type="ECO:0000256" key="8">
    <source>
        <dbReference type="ARBA" id="ARBA00023102"/>
    </source>
</evidence>
<evidence type="ECO:0000256" key="1">
    <source>
        <dbReference type="ARBA" id="ARBA00004496"/>
    </source>
</evidence>
<dbReference type="PANTHER" id="PTHR42701">
    <property type="entry name" value="IMIDAZOLE GLYCEROL PHOSPHATE SYNTHASE SUBUNIT HISH"/>
    <property type="match status" value="1"/>
</dbReference>
<dbReference type="SUPFAM" id="SSF52317">
    <property type="entry name" value="Class I glutamine amidotransferase-like"/>
    <property type="match status" value="1"/>
</dbReference>
<evidence type="ECO:0000256" key="11">
    <source>
        <dbReference type="ARBA" id="ARBA00049534"/>
    </source>
</evidence>
<dbReference type="AlphaFoldDB" id="A0A517Z269"/>
<dbReference type="Gene3D" id="3.40.50.880">
    <property type="match status" value="1"/>
</dbReference>
<dbReference type="PROSITE" id="PS51274">
    <property type="entry name" value="GATASE_COBBQ"/>
    <property type="match status" value="1"/>
</dbReference>
<comment type="subcellular location">
    <subcellularLocation>
        <location evidence="1 12">Cytoplasm</location>
    </subcellularLocation>
</comment>
<keyword evidence="15" id="KW-0808">Transferase</keyword>
<dbReference type="PIRSF" id="PIRSF000495">
    <property type="entry name" value="Amidotransf_hisH"/>
    <property type="match status" value="1"/>
</dbReference>
<dbReference type="OrthoDB" id="9807137at2"/>
<dbReference type="InterPro" id="IPR017926">
    <property type="entry name" value="GATASE"/>
</dbReference>
<feature type="active site" description="Nucleophile" evidence="12 13">
    <location>
        <position position="79"/>
    </location>
</feature>
<keyword evidence="16" id="KW-1185">Reference proteome</keyword>
<comment type="pathway">
    <text evidence="2 12">Amino-acid biosynthesis; L-histidine biosynthesis; L-histidine from 5-phospho-alpha-D-ribose 1-diphosphate: step 5/9.</text>
</comment>
<organism evidence="15 16">
    <name type="scientific">Maioricimonas rarisocia</name>
    <dbReference type="NCBI Taxonomy" id="2528026"/>
    <lineage>
        <taxon>Bacteria</taxon>
        <taxon>Pseudomonadati</taxon>
        <taxon>Planctomycetota</taxon>
        <taxon>Planctomycetia</taxon>
        <taxon>Planctomycetales</taxon>
        <taxon>Planctomycetaceae</taxon>
        <taxon>Maioricimonas</taxon>
    </lineage>
</organism>
<protein>
    <recommendedName>
        <fullName evidence="12">Imidazole glycerol phosphate synthase subunit HisH</fullName>
        <ecNumber evidence="12">4.3.2.10</ecNumber>
    </recommendedName>
    <alternativeName>
        <fullName evidence="12">IGP synthase glutaminase subunit</fullName>
        <ecNumber evidence="12">3.5.1.2</ecNumber>
    </alternativeName>
    <alternativeName>
        <fullName evidence="12">IGP synthase subunit HisH</fullName>
    </alternativeName>
    <alternativeName>
        <fullName evidence="12">ImGP synthase subunit HisH</fullName>
        <shortName evidence="12">IGPS subunit HisH</shortName>
    </alternativeName>
</protein>
<dbReference type="Proteomes" id="UP000320496">
    <property type="component" value="Chromosome"/>
</dbReference>
<dbReference type="RefSeq" id="WP_145367214.1">
    <property type="nucleotide sequence ID" value="NZ_CP036275.1"/>
</dbReference>
<dbReference type="FunFam" id="3.40.50.880:FF:000009">
    <property type="entry name" value="Imidazole glycerol phosphate synthase subunit HisH"/>
    <property type="match status" value="1"/>
</dbReference>
<keyword evidence="15" id="KW-0328">Glycosyltransferase</keyword>
<dbReference type="InterPro" id="IPR029062">
    <property type="entry name" value="Class_I_gatase-like"/>
</dbReference>
<dbReference type="HAMAP" id="MF_00278">
    <property type="entry name" value="HisH"/>
    <property type="match status" value="1"/>
</dbReference>
<evidence type="ECO:0000256" key="13">
    <source>
        <dbReference type="PIRSR" id="PIRSR000495-1"/>
    </source>
</evidence>
<dbReference type="UniPathway" id="UPA00031">
    <property type="reaction ID" value="UER00010"/>
</dbReference>
<proteinExistence type="inferred from homology"/>
<feature type="active site" evidence="12 13">
    <location>
        <position position="184"/>
    </location>
</feature>
<evidence type="ECO:0000259" key="14">
    <source>
        <dbReference type="Pfam" id="PF00117"/>
    </source>
</evidence>
<evidence type="ECO:0000256" key="2">
    <source>
        <dbReference type="ARBA" id="ARBA00005091"/>
    </source>
</evidence>
<dbReference type="EC" id="3.5.1.2" evidence="12"/>
<dbReference type="GO" id="GO:0000105">
    <property type="term" value="P:L-histidine biosynthetic process"/>
    <property type="evidence" value="ECO:0007669"/>
    <property type="project" value="UniProtKB-UniRule"/>
</dbReference>
<keyword evidence="8 12" id="KW-0368">Histidine biosynthesis</keyword>
<keyword evidence="7 12" id="KW-0315">Glutamine amidotransferase</keyword>
<comment type="catalytic activity">
    <reaction evidence="10 12">
        <text>5-[(5-phospho-1-deoxy-D-ribulos-1-ylimino)methylamino]-1-(5-phospho-beta-D-ribosyl)imidazole-4-carboxamide + L-glutamine = D-erythro-1-(imidazol-4-yl)glycerol 3-phosphate + 5-amino-1-(5-phospho-beta-D-ribosyl)imidazole-4-carboxamide + L-glutamate + H(+)</text>
        <dbReference type="Rhea" id="RHEA:24793"/>
        <dbReference type="ChEBI" id="CHEBI:15378"/>
        <dbReference type="ChEBI" id="CHEBI:29985"/>
        <dbReference type="ChEBI" id="CHEBI:58278"/>
        <dbReference type="ChEBI" id="CHEBI:58359"/>
        <dbReference type="ChEBI" id="CHEBI:58475"/>
        <dbReference type="ChEBI" id="CHEBI:58525"/>
        <dbReference type="EC" id="4.3.2.10"/>
    </reaction>
</comment>
<comment type="function">
    <text evidence="12">IGPS catalyzes the conversion of PRFAR and glutamine to IGP, AICAR and glutamate. The HisH subunit catalyzes the hydrolysis of glutamine to glutamate and ammonia as part of the synthesis of IGP and AICAR. The resulting ammonia molecule is channeled to the active site of HisF.</text>
</comment>
<dbReference type="PANTHER" id="PTHR42701:SF1">
    <property type="entry name" value="IMIDAZOLE GLYCEROL PHOSPHATE SYNTHASE SUBUNIT HISH"/>
    <property type="match status" value="1"/>
</dbReference>
<dbReference type="NCBIfam" id="TIGR01855">
    <property type="entry name" value="IMP_synth_hisH"/>
    <property type="match status" value="1"/>
</dbReference>
<name>A0A517Z269_9PLAN</name>
<feature type="active site" evidence="12 13">
    <location>
        <position position="186"/>
    </location>
</feature>
<feature type="domain" description="Glutamine amidotransferase" evidence="14">
    <location>
        <begin position="4"/>
        <end position="196"/>
    </location>
</feature>
<dbReference type="GO" id="GO:0004359">
    <property type="term" value="F:glutaminase activity"/>
    <property type="evidence" value="ECO:0007669"/>
    <property type="project" value="UniProtKB-EC"/>
</dbReference>
<evidence type="ECO:0000256" key="4">
    <source>
        <dbReference type="ARBA" id="ARBA00022490"/>
    </source>
</evidence>
<evidence type="ECO:0000313" key="16">
    <source>
        <dbReference type="Proteomes" id="UP000320496"/>
    </source>
</evidence>
<evidence type="ECO:0000256" key="5">
    <source>
        <dbReference type="ARBA" id="ARBA00022605"/>
    </source>
</evidence>
<evidence type="ECO:0000256" key="9">
    <source>
        <dbReference type="ARBA" id="ARBA00023239"/>
    </source>
</evidence>